<dbReference type="Proteomes" id="UP000198228">
    <property type="component" value="Chromosome I"/>
</dbReference>
<evidence type="ECO:0008006" key="4">
    <source>
        <dbReference type="Google" id="ProtNLM"/>
    </source>
</evidence>
<accession>A0A1C4WUF6</accession>
<evidence type="ECO:0000313" key="2">
    <source>
        <dbReference type="EMBL" id="SCE99819.1"/>
    </source>
</evidence>
<gene>
    <name evidence="2" type="ORF">GA0074696_2126</name>
</gene>
<dbReference type="Pfam" id="PF11253">
    <property type="entry name" value="DUF3052"/>
    <property type="match status" value="1"/>
</dbReference>
<protein>
    <recommendedName>
        <fullName evidence="4">DUF3052 domain-containing protein</fullName>
    </recommendedName>
</protein>
<evidence type="ECO:0000313" key="3">
    <source>
        <dbReference type="Proteomes" id="UP000198228"/>
    </source>
</evidence>
<name>A0A1C4WUF6_9ACTN</name>
<organism evidence="2 3">
    <name type="scientific">Micromonospora purpureochromogenes</name>
    <dbReference type="NCBI Taxonomy" id="47872"/>
    <lineage>
        <taxon>Bacteria</taxon>
        <taxon>Bacillati</taxon>
        <taxon>Actinomycetota</taxon>
        <taxon>Actinomycetes</taxon>
        <taxon>Micromonosporales</taxon>
        <taxon>Micromonosporaceae</taxon>
        <taxon>Micromonospora</taxon>
    </lineage>
</organism>
<evidence type="ECO:0000256" key="1">
    <source>
        <dbReference type="SAM" id="MobiDB-lite"/>
    </source>
</evidence>
<dbReference type="InterPro" id="IPR021412">
    <property type="entry name" value="DUF3052"/>
</dbReference>
<sequence>MSATAGQAADGVRSLADRFGIEPGMVVMEMGYDDDVDQDLRDALTDRCGDLVDEDTDEVVDAVLVWYRDGDGDLFELLVDALGPLADAGVVWLLTPKAGRDGHVEPSEVAESAQTAGLQQTSAINAGRDWSGARLVLRRGSKGGKK</sequence>
<reference evidence="2 3" key="1">
    <citation type="submission" date="2016-06" db="EMBL/GenBank/DDBJ databases">
        <authorList>
            <person name="Kjaerup R.B."/>
            <person name="Dalgaard T.S."/>
            <person name="Juul-Madsen H.R."/>
        </authorList>
    </citation>
    <scope>NUCLEOTIDE SEQUENCE [LARGE SCALE GENOMIC DNA]</scope>
    <source>
        <strain evidence="2 3">DSM 43821</strain>
    </source>
</reference>
<dbReference type="AlphaFoldDB" id="A0A1C4WUF6"/>
<feature type="region of interest" description="Disordered" evidence="1">
    <location>
        <begin position="103"/>
        <end position="122"/>
    </location>
</feature>
<proteinExistence type="predicted"/>
<dbReference type="RefSeq" id="WP_088960940.1">
    <property type="nucleotide sequence ID" value="NZ_LT607410.1"/>
</dbReference>
<dbReference type="EMBL" id="LT607410">
    <property type="protein sequence ID" value="SCE99819.1"/>
    <property type="molecule type" value="Genomic_DNA"/>
</dbReference>
<feature type="compositionally biased region" description="Polar residues" evidence="1">
    <location>
        <begin position="112"/>
        <end position="122"/>
    </location>
</feature>